<evidence type="ECO:0000256" key="2">
    <source>
        <dbReference type="ARBA" id="ARBA00022448"/>
    </source>
</evidence>
<dbReference type="PANTHER" id="PTHR43005">
    <property type="entry name" value="BLR7065 PROTEIN"/>
    <property type="match status" value="1"/>
</dbReference>
<proteinExistence type="inferred from homology"/>
<evidence type="ECO:0000256" key="6">
    <source>
        <dbReference type="ARBA" id="ARBA00023136"/>
    </source>
</evidence>
<dbReference type="PANTHER" id="PTHR43005:SF1">
    <property type="entry name" value="SPERMIDINE_PUTRESCINE TRANSPORT SYSTEM PERMEASE PROTEIN"/>
    <property type="match status" value="1"/>
</dbReference>
<accession>U1FKD5</accession>
<evidence type="ECO:0000313" key="12">
    <source>
        <dbReference type="Proteomes" id="UP000016646"/>
    </source>
</evidence>
<evidence type="ECO:0000313" key="11">
    <source>
        <dbReference type="Proteomes" id="UP000016412"/>
    </source>
</evidence>
<comment type="caution">
    <text evidence="9">The sequence shown here is derived from an EMBL/GenBank/DDBJ whole genome shotgun (WGS) entry which is preliminary data.</text>
</comment>
<dbReference type="STRING" id="1125725.HMPREF1325_2482"/>
<keyword evidence="2 7" id="KW-0813">Transport</keyword>
<dbReference type="PATRIC" id="fig|1125725.3.peg.1656"/>
<dbReference type="Proteomes" id="UP000016412">
    <property type="component" value="Unassembled WGS sequence"/>
</dbReference>
<comment type="similarity">
    <text evidence="7">Belongs to the binding-protein-dependent transport system permease family.</text>
</comment>
<dbReference type="EMBL" id="AVQI01000028">
    <property type="protein sequence ID" value="ERK04081.1"/>
    <property type="molecule type" value="Genomic_DNA"/>
</dbReference>
<keyword evidence="12" id="KW-1185">Reference proteome</keyword>
<feature type="transmembrane region" description="Helical" evidence="7">
    <location>
        <begin position="253"/>
        <end position="270"/>
    </location>
</feature>
<dbReference type="Pfam" id="PF00528">
    <property type="entry name" value="BPD_transp_1"/>
    <property type="match status" value="1"/>
</dbReference>
<feature type="transmembrane region" description="Helical" evidence="7">
    <location>
        <begin position="94"/>
        <end position="114"/>
    </location>
</feature>
<evidence type="ECO:0000256" key="3">
    <source>
        <dbReference type="ARBA" id="ARBA00022475"/>
    </source>
</evidence>
<feature type="transmembrane region" description="Helical" evidence="7">
    <location>
        <begin position="190"/>
        <end position="213"/>
    </location>
</feature>
<evidence type="ECO:0000256" key="5">
    <source>
        <dbReference type="ARBA" id="ARBA00022989"/>
    </source>
</evidence>
<reference evidence="11 12" key="1">
    <citation type="submission" date="2013-08" db="EMBL/GenBank/DDBJ databases">
        <authorList>
            <person name="Durkin A.S."/>
            <person name="Haft D.R."/>
            <person name="McCorrison J."/>
            <person name="Torralba M."/>
            <person name="Gillis M."/>
            <person name="Haft D.H."/>
            <person name="Methe B."/>
            <person name="Sutton G."/>
            <person name="Nelson K.E."/>
        </authorList>
    </citation>
    <scope>NUCLEOTIDE SEQUENCE [LARGE SCALE GENOMIC DNA]</scope>
    <source>
        <strain evidence="10 12">ATCC 35536</strain>
        <strain evidence="9 11">VPI DR56BR1116</strain>
    </source>
</reference>
<comment type="subcellular location">
    <subcellularLocation>
        <location evidence="1 7">Cell membrane</location>
        <topology evidence="1 7">Multi-pass membrane protein</topology>
    </subcellularLocation>
</comment>
<feature type="transmembrane region" description="Helical" evidence="7">
    <location>
        <begin position="145"/>
        <end position="169"/>
    </location>
</feature>
<protein>
    <submittedName>
        <fullName evidence="9">ABC transporter, permease protein</fullName>
    </submittedName>
</protein>
<dbReference type="Gene3D" id="1.10.3720.10">
    <property type="entry name" value="MetI-like"/>
    <property type="match status" value="1"/>
</dbReference>
<evidence type="ECO:0000313" key="9">
    <source>
        <dbReference type="EMBL" id="ERF60258.1"/>
    </source>
</evidence>
<keyword evidence="6 7" id="KW-0472">Membrane</keyword>
<evidence type="ECO:0000313" key="10">
    <source>
        <dbReference type="EMBL" id="ERK04081.1"/>
    </source>
</evidence>
<feature type="transmembrane region" description="Helical" evidence="7">
    <location>
        <begin position="60"/>
        <end position="82"/>
    </location>
</feature>
<dbReference type="EMBL" id="AUZJ01000043">
    <property type="protein sequence ID" value="ERF60258.1"/>
    <property type="molecule type" value="Genomic_DNA"/>
</dbReference>
<name>U1FKD5_TRESO</name>
<evidence type="ECO:0000259" key="8">
    <source>
        <dbReference type="PROSITE" id="PS50928"/>
    </source>
</evidence>
<keyword evidence="3" id="KW-1003">Cell membrane</keyword>
<dbReference type="InterPro" id="IPR035906">
    <property type="entry name" value="MetI-like_sf"/>
</dbReference>
<dbReference type="SUPFAM" id="SSF161098">
    <property type="entry name" value="MetI-like"/>
    <property type="match status" value="1"/>
</dbReference>
<organism evidence="9 11">
    <name type="scientific">Treponema socranskii subsp. socranskii VPI DR56BR1116 = ATCC 35536</name>
    <dbReference type="NCBI Taxonomy" id="1125725"/>
    <lineage>
        <taxon>Bacteria</taxon>
        <taxon>Pseudomonadati</taxon>
        <taxon>Spirochaetota</taxon>
        <taxon>Spirochaetia</taxon>
        <taxon>Spirochaetales</taxon>
        <taxon>Treponemataceae</taxon>
        <taxon>Treponema</taxon>
    </lineage>
</organism>
<dbReference type="GO" id="GO:0005886">
    <property type="term" value="C:plasma membrane"/>
    <property type="evidence" value="ECO:0007669"/>
    <property type="project" value="UniProtKB-SubCell"/>
</dbReference>
<keyword evidence="4 7" id="KW-0812">Transmembrane</keyword>
<dbReference type="CDD" id="cd06261">
    <property type="entry name" value="TM_PBP2"/>
    <property type="match status" value="1"/>
</dbReference>
<dbReference type="eggNOG" id="COG1175">
    <property type="taxonomic scope" value="Bacteria"/>
</dbReference>
<feature type="domain" description="ABC transmembrane type-1" evidence="8">
    <location>
        <begin position="56"/>
        <end position="271"/>
    </location>
</feature>
<evidence type="ECO:0000256" key="7">
    <source>
        <dbReference type="RuleBase" id="RU363032"/>
    </source>
</evidence>
<sequence>MFCTPALLTLLFMVLYPLIYGIVISLFDTNLVNKFKFVGFTYYIRLIKDAAFYRSIGRTLIFTFCTVAGRAVLGLLFAAILTQRDFPCKSFFRSVLVLPWFFPDVVIGLLWKWLYNANYGLINYILREMHIIEQNVEWLSNASTAMAAVIVVCIWKGFPFFMVMIMSALQTISPDLYEQAELDGCNKVQQFIHVSLPGIMPVLSTTIILELMWCFKHFTLIWNLTYGGPVDATRVVSIDIYKTGFEYMRFGESSTRAVFVFVIIIFMTAIQRKMKKKIAMGD</sequence>
<evidence type="ECO:0000256" key="1">
    <source>
        <dbReference type="ARBA" id="ARBA00004651"/>
    </source>
</evidence>
<gene>
    <name evidence="10" type="ORF">HMPREF0860_1540</name>
    <name evidence="9" type="ORF">HMPREF1325_2482</name>
</gene>
<dbReference type="InterPro" id="IPR000515">
    <property type="entry name" value="MetI-like"/>
</dbReference>
<dbReference type="PROSITE" id="PS50928">
    <property type="entry name" value="ABC_TM1"/>
    <property type="match status" value="1"/>
</dbReference>
<dbReference type="Proteomes" id="UP000016646">
    <property type="component" value="Unassembled WGS sequence"/>
</dbReference>
<dbReference type="GO" id="GO:0055085">
    <property type="term" value="P:transmembrane transport"/>
    <property type="evidence" value="ECO:0007669"/>
    <property type="project" value="InterPro"/>
</dbReference>
<keyword evidence="5 7" id="KW-1133">Transmembrane helix</keyword>
<evidence type="ECO:0000256" key="4">
    <source>
        <dbReference type="ARBA" id="ARBA00022692"/>
    </source>
</evidence>
<dbReference type="AlphaFoldDB" id="U1FKD5"/>
<feature type="transmembrane region" description="Helical" evidence="7">
    <location>
        <begin position="7"/>
        <end position="27"/>
    </location>
</feature>